<feature type="domain" description="Cyclic nucleotide-binding" evidence="12">
    <location>
        <begin position="104"/>
        <end position="221"/>
    </location>
</feature>
<comment type="catalytic activity">
    <reaction evidence="9">
        <text>L-seryl-[protein] + ATP = O-phospho-L-seryl-[protein] + ADP + H(+)</text>
        <dbReference type="Rhea" id="RHEA:17989"/>
        <dbReference type="Rhea" id="RHEA-COMP:9863"/>
        <dbReference type="Rhea" id="RHEA-COMP:11604"/>
        <dbReference type="ChEBI" id="CHEBI:15378"/>
        <dbReference type="ChEBI" id="CHEBI:29999"/>
        <dbReference type="ChEBI" id="CHEBI:30616"/>
        <dbReference type="ChEBI" id="CHEBI:83421"/>
        <dbReference type="ChEBI" id="CHEBI:456216"/>
        <dbReference type="EC" id="2.7.11.12"/>
    </reaction>
</comment>
<dbReference type="Pfam" id="PF00069">
    <property type="entry name" value="Pkinase"/>
    <property type="match status" value="1"/>
</dbReference>
<keyword evidence="5 10" id="KW-0547">Nucleotide-binding</keyword>
<dbReference type="PROSITE" id="PS00889">
    <property type="entry name" value="CNMP_BINDING_2"/>
    <property type="match status" value="1"/>
</dbReference>
<feature type="domain" description="AGC-kinase C-terminal" evidence="13">
    <location>
        <begin position="742"/>
        <end position="798"/>
    </location>
</feature>
<evidence type="ECO:0000313" key="14">
    <source>
        <dbReference type="EMBL" id="KAG7343195.1"/>
    </source>
</evidence>
<dbReference type="PROSITE" id="PS00108">
    <property type="entry name" value="PROTEIN_KINASE_ST"/>
    <property type="match status" value="1"/>
</dbReference>
<keyword evidence="4" id="KW-0808">Transferase</keyword>
<reference evidence="14" key="1">
    <citation type="journal article" date="2021" name="Sci. Rep.">
        <title>Diploid genomic architecture of Nitzschia inconspicua, an elite biomass production diatom.</title>
        <authorList>
            <person name="Oliver A."/>
            <person name="Podell S."/>
            <person name="Pinowska A."/>
            <person name="Traller J.C."/>
            <person name="Smith S.R."/>
            <person name="McClure R."/>
            <person name="Beliaev A."/>
            <person name="Bohutskyi P."/>
            <person name="Hill E.A."/>
            <person name="Rabines A."/>
            <person name="Zheng H."/>
            <person name="Allen L.Z."/>
            <person name="Kuo A."/>
            <person name="Grigoriev I.V."/>
            <person name="Allen A.E."/>
            <person name="Hazlebeck D."/>
            <person name="Allen E.E."/>
        </authorList>
    </citation>
    <scope>NUCLEOTIDE SEQUENCE</scope>
    <source>
        <strain evidence="14">Hildebrandi</strain>
    </source>
</reference>
<evidence type="ECO:0000256" key="6">
    <source>
        <dbReference type="ARBA" id="ARBA00022777"/>
    </source>
</evidence>
<reference evidence="14" key="2">
    <citation type="submission" date="2021-04" db="EMBL/GenBank/DDBJ databases">
        <authorList>
            <person name="Podell S."/>
        </authorList>
    </citation>
    <scope>NUCLEOTIDE SEQUENCE</scope>
    <source>
        <strain evidence="14">Hildebrandi</strain>
    </source>
</reference>
<protein>
    <recommendedName>
        <fullName evidence="2">cGMP-dependent protein kinase</fullName>
        <ecNumber evidence="2">2.7.11.12</ecNumber>
    </recommendedName>
</protein>
<dbReference type="GO" id="GO:0005524">
    <property type="term" value="F:ATP binding"/>
    <property type="evidence" value="ECO:0007669"/>
    <property type="project" value="UniProtKB-UniRule"/>
</dbReference>
<evidence type="ECO:0000256" key="5">
    <source>
        <dbReference type="ARBA" id="ARBA00022741"/>
    </source>
</evidence>
<comment type="catalytic activity">
    <reaction evidence="8">
        <text>L-threonyl-[protein] + ATP = O-phospho-L-threonyl-[protein] + ADP + H(+)</text>
        <dbReference type="Rhea" id="RHEA:46608"/>
        <dbReference type="Rhea" id="RHEA-COMP:11060"/>
        <dbReference type="Rhea" id="RHEA-COMP:11605"/>
        <dbReference type="ChEBI" id="CHEBI:15378"/>
        <dbReference type="ChEBI" id="CHEBI:30013"/>
        <dbReference type="ChEBI" id="CHEBI:30616"/>
        <dbReference type="ChEBI" id="CHEBI:61977"/>
        <dbReference type="ChEBI" id="CHEBI:456216"/>
        <dbReference type="EC" id="2.7.11.12"/>
    </reaction>
</comment>
<evidence type="ECO:0000256" key="1">
    <source>
        <dbReference type="ARBA" id="ARBA00006352"/>
    </source>
</evidence>
<feature type="binding site" evidence="10">
    <location>
        <position position="508"/>
    </location>
    <ligand>
        <name>ATP</name>
        <dbReference type="ChEBI" id="CHEBI:30616"/>
    </ligand>
</feature>
<evidence type="ECO:0000256" key="9">
    <source>
        <dbReference type="ARBA" id="ARBA00047462"/>
    </source>
</evidence>
<dbReference type="PROSITE" id="PS00107">
    <property type="entry name" value="PROTEIN_KINASE_ATP"/>
    <property type="match status" value="1"/>
</dbReference>
<comment type="caution">
    <text evidence="14">The sequence shown here is derived from an EMBL/GenBank/DDBJ whole genome shotgun (WGS) entry which is preliminary data.</text>
</comment>
<dbReference type="PROSITE" id="PS50042">
    <property type="entry name" value="CNMP_BINDING_3"/>
    <property type="match status" value="3"/>
</dbReference>
<dbReference type="InterPro" id="IPR000719">
    <property type="entry name" value="Prot_kinase_dom"/>
</dbReference>
<dbReference type="PROSITE" id="PS50011">
    <property type="entry name" value="PROTEIN_KINASE_DOM"/>
    <property type="match status" value="1"/>
</dbReference>
<sequence length="798" mass="89645">MSYIFEVCCGGSEEPVKYNGFFQATDRSSAVENGGKTGGRMYNFFKKLTPSEFKASFALKVKHQKSVFSAPLEMEQLACFKCEVHSKTEQEEQFLKKALGKHILFQELTGTELHTLVMATQKLEVEPGARVQAQDTLGEYMFVVQSGELSLYCERKKTTYAKIKVGQIYGETDLLYGVPTAQALIADKKSTIWKLGQMTYRQVVAKHALEMDSDIKAALRKVKLFDGLPEPTLNKFTDTLTRVHYKKGDKIIEKGEIGHIFYIIEKGKVKVHDIGIGDSQQVDSILEPGDSFGERALITGEPRAASITALSERVTLLVMNRVTFEETIGELEDALDFSNRLHSMKGLSIFAGSDLTEHEFERLADLVVKKTYSKGTKLVKAGSPYPPMLWMLQSGTVIVYGRSDHIYSMGAGDYLGDKSILNAKEHISSHDATCETEVTAYVLTREDVESIVVDVGRLGRSSGFAMSKRISSIGMEDLKLYKILGQGAFGKVWLCTTMEGGQTPYALKVINKRALLAQKQHRGVLREKEMLSMLNHPFILYLVSSFQDKNNLYLLLPLIQGGELFGVVSQRARRGRGIPKFDAAFYGAGIMEALSHFHHRYIAYRDLKLENCMIDAEGYIKIVDLGFAKIIVDKSYTFCGTPDYLAPEIIMAKGHNHAVDYWSFGVLMFELLVGRSPFSAPNQPQMKMFKRIVLVQYEFPMFMERLGSDLISKLLLRPVSTRLGAQKNGSRAIRNHEFFLSNGIDSRRILKKEIQAPWIPEVKDPLDSHYFQDFSAIEKENAAGAPLTDQEQALFDQF</sequence>
<evidence type="ECO:0000256" key="4">
    <source>
        <dbReference type="ARBA" id="ARBA00022679"/>
    </source>
</evidence>
<dbReference type="CDD" id="cd00038">
    <property type="entry name" value="CAP_ED"/>
    <property type="match status" value="3"/>
</dbReference>
<dbReference type="AlphaFoldDB" id="A0A9K3PDN8"/>
<dbReference type="InterPro" id="IPR017441">
    <property type="entry name" value="Protein_kinase_ATP_BS"/>
</dbReference>
<dbReference type="InterPro" id="IPR000961">
    <property type="entry name" value="AGC-kinase_C"/>
</dbReference>
<evidence type="ECO:0000259" key="13">
    <source>
        <dbReference type="PROSITE" id="PS51285"/>
    </source>
</evidence>
<evidence type="ECO:0000259" key="12">
    <source>
        <dbReference type="PROSITE" id="PS50042"/>
    </source>
</evidence>
<keyword evidence="15" id="KW-1185">Reference proteome</keyword>
<gene>
    <name evidence="14" type="ORF">IV203_021140</name>
</gene>
<dbReference type="GO" id="GO:0004691">
    <property type="term" value="F:cAMP-dependent protein kinase activity"/>
    <property type="evidence" value="ECO:0007669"/>
    <property type="project" value="TreeGrafter"/>
</dbReference>
<evidence type="ECO:0000259" key="11">
    <source>
        <dbReference type="PROSITE" id="PS50011"/>
    </source>
</evidence>
<comment type="similarity">
    <text evidence="1">Belongs to the protein kinase superfamily. AGC Ser/Thr protein kinase family. cGMP subfamily.</text>
</comment>
<evidence type="ECO:0000256" key="7">
    <source>
        <dbReference type="ARBA" id="ARBA00022840"/>
    </source>
</evidence>
<dbReference type="EMBL" id="JAGRRH010000024">
    <property type="protein sequence ID" value="KAG7343195.1"/>
    <property type="molecule type" value="Genomic_DNA"/>
</dbReference>
<evidence type="ECO:0000313" key="15">
    <source>
        <dbReference type="Proteomes" id="UP000693970"/>
    </source>
</evidence>
<dbReference type="InterPro" id="IPR008271">
    <property type="entry name" value="Ser/Thr_kinase_AS"/>
</dbReference>
<evidence type="ECO:0000256" key="3">
    <source>
        <dbReference type="ARBA" id="ARBA00022527"/>
    </source>
</evidence>
<evidence type="ECO:0000256" key="2">
    <source>
        <dbReference type="ARBA" id="ARBA00012428"/>
    </source>
</evidence>
<feature type="domain" description="Cyclic nucleotide-binding" evidence="12">
    <location>
        <begin position="224"/>
        <end position="329"/>
    </location>
</feature>
<dbReference type="GO" id="GO:0005952">
    <property type="term" value="C:cAMP-dependent protein kinase complex"/>
    <property type="evidence" value="ECO:0007669"/>
    <property type="project" value="TreeGrafter"/>
</dbReference>
<dbReference type="InterPro" id="IPR000595">
    <property type="entry name" value="cNMP-bd_dom"/>
</dbReference>
<dbReference type="OrthoDB" id="354826at2759"/>
<dbReference type="PANTHER" id="PTHR24353:SF143">
    <property type="entry name" value="PROTEIN KINASE DOMAIN-CONTAINING PROTEIN"/>
    <property type="match status" value="1"/>
</dbReference>
<accession>A0A9K3PDN8</accession>
<dbReference type="PROSITE" id="PS51285">
    <property type="entry name" value="AGC_KINASE_CTER"/>
    <property type="match status" value="1"/>
</dbReference>
<dbReference type="InterPro" id="IPR018488">
    <property type="entry name" value="cNMP-bd_CS"/>
</dbReference>
<evidence type="ECO:0000256" key="10">
    <source>
        <dbReference type="PROSITE-ProRule" id="PRU10141"/>
    </source>
</evidence>
<dbReference type="SMART" id="SM00220">
    <property type="entry name" value="S_TKc"/>
    <property type="match status" value="1"/>
</dbReference>
<dbReference type="Proteomes" id="UP000693970">
    <property type="component" value="Unassembled WGS sequence"/>
</dbReference>
<name>A0A9K3PDN8_9STRA</name>
<dbReference type="Pfam" id="PF00027">
    <property type="entry name" value="cNMP_binding"/>
    <property type="match status" value="3"/>
</dbReference>
<dbReference type="PANTHER" id="PTHR24353">
    <property type="entry name" value="CYCLIC NUCLEOTIDE-DEPENDENT PROTEIN KINASE"/>
    <property type="match status" value="1"/>
</dbReference>
<dbReference type="SMART" id="SM00100">
    <property type="entry name" value="cNMP"/>
    <property type="match status" value="3"/>
</dbReference>
<feature type="domain" description="Protein kinase" evidence="11">
    <location>
        <begin position="478"/>
        <end position="739"/>
    </location>
</feature>
<dbReference type="EC" id="2.7.11.12" evidence="2"/>
<dbReference type="PROSITE" id="PS00888">
    <property type="entry name" value="CNMP_BINDING_1"/>
    <property type="match status" value="1"/>
</dbReference>
<keyword evidence="6 14" id="KW-0418">Kinase</keyword>
<organism evidence="14 15">
    <name type="scientific">Nitzschia inconspicua</name>
    <dbReference type="NCBI Taxonomy" id="303405"/>
    <lineage>
        <taxon>Eukaryota</taxon>
        <taxon>Sar</taxon>
        <taxon>Stramenopiles</taxon>
        <taxon>Ochrophyta</taxon>
        <taxon>Bacillariophyta</taxon>
        <taxon>Bacillariophyceae</taxon>
        <taxon>Bacillariophycidae</taxon>
        <taxon>Bacillariales</taxon>
        <taxon>Bacillariaceae</taxon>
        <taxon>Nitzschia</taxon>
    </lineage>
</organism>
<dbReference type="GO" id="GO:0004692">
    <property type="term" value="F:cGMP-dependent protein kinase activity"/>
    <property type="evidence" value="ECO:0007669"/>
    <property type="project" value="UniProtKB-EC"/>
</dbReference>
<evidence type="ECO:0000256" key="8">
    <source>
        <dbReference type="ARBA" id="ARBA00047298"/>
    </source>
</evidence>
<keyword evidence="7 10" id="KW-0067">ATP-binding</keyword>
<proteinExistence type="inferred from homology"/>
<keyword evidence="3 14" id="KW-0723">Serine/threonine-protein kinase</keyword>
<feature type="domain" description="Cyclic nucleotide-binding" evidence="12">
    <location>
        <begin position="351"/>
        <end position="452"/>
    </location>
</feature>